<gene>
    <name evidence="2" type="ORF">PPAR1163_LOCUS10765</name>
</gene>
<evidence type="ECO:0000256" key="1">
    <source>
        <dbReference type="SAM" id="MobiDB-lite"/>
    </source>
</evidence>
<organism evidence="2">
    <name type="scientific">Phaeomonas parva</name>
    <dbReference type="NCBI Taxonomy" id="124430"/>
    <lineage>
        <taxon>Eukaryota</taxon>
        <taxon>Sar</taxon>
        <taxon>Stramenopiles</taxon>
        <taxon>Ochrophyta</taxon>
        <taxon>Pinguiophyceae</taxon>
        <taxon>Pinguiochrysidales</taxon>
        <taxon>Pinguiochrysidaceae</taxon>
        <taxon>Phaeomonas</taxon>
    </lineage>
</organism>
<feature type="compositionally biased region" description="Polar residues" evidence="1">
    <location>
        <begin position="1"/>
        <end position="11"/>
    </location>
</feature>
<evidence type="ECO:0000313" key="2">
    <source>
        <dbReference type="EMBL" id="CAD9252401.1"/>
    </source>
</evidence>
<feature type="region of interest" description="Disordered" evidence="1">
    <location>
        <begin position="1"/>
        <end position="33"/>
    </location>
</feature>
<dbReference type="AlphaFoldDB" id="A0A7S1XQC5"/>
<accession>A0A7S1XQC5</accession>
<name>A0A7S1XQC5_9STRA</name>
<reference evidence="2" key="1">
    <citation type="submission" date="2021-01" db="EMBL/GenBank/DDBJ databases">
        <authorList>
            <person name="Corre E."/>
            <person name="Pelletier E."/>
            <person name="Niang G."/>
            <person name="Scheremetjew M."/>
            <person name="Finn R."/>
            <person name="Kale V."/>
            <person name="Holt S."/>
            <person name="Cochrane G."/>
            <person name="Meng A."/>
            <person name="Brown T."/>
            <person name="Cohen L."/>
        </authorList>
    </citation>
    <scope>NUCLEOTIDE SEQUENCE</scope>
    <source>
        <strain evidence="2">CCMP2877</strain>
    </source>
</reference>
<sequence>MSSGPKMTAQQMMKMLSHQGRRLADGVKQRSQLSLDRVQRLRQHRKRLRIWDRPPQPLLFVDVWGIAAAAQRKDVLNHLVRLGIAKKPYVHLDWRGGKA</sequence>
<dbReference type="EMBL" id="HBGJ01016768">
    <property type="protein sequence ID" value="CAD9252401.1"/>
    <property type="molecule type" value="Transcribed_RNA"/>
</dbReference>
<protein>
    <submittedName>
        <fullName evidence="2">Uncharacterized protein</fullName>
    </submittedName>
</protein>
<proteinExistence type="predicted"/>